<dbReference type="SMART" id="SM00079">
    <property type="entry name" value="PBPe"/>
    <property type="match status" value="1"/>
</dbReference>
<dbReference type="PANTHER" id="PTHR35936">
    <property type="entry name" value="MEMBRANE-BOUND LYTIC MUREIN TRANSGLYCOSYLASE F"/>
    <property type="match status" value="1"/>
</dbReference>
<evidence type="ECO:0000256" key="2">
    <source>
        <dbReference type="ARBA" id="ARBA00010333"/>
    </source>
</evidence>
<dbReference type="SMART" id="SM00062">
    <property type="entry name" value="PBPb"/>
    <property type="match status" value="1"/>
</dbReference>
<feature type="compositionally biased region" description="Basic and acidic residues" evidence="7">
    <location>
        <begin position="33"/>
        <end position="44"/>
    </location>
</feature>
<proteinExistence type="inferred from homology"/>
<dbReference type="RefSeq" id="WP_143891787.1">
    <property type="nucleotide sequence ID" value="NZ_CP041666.1"/>
</dbReference>
<dbReference type="GO" id="GO:0016020">
    <property type="term" value="C:membrane"/>
    <property type="evidence" value="ECO:0007669"/>
    <property type="project" value="InterPro"/>
</dbReference>
<evidence type="ECO:0000259" key="9">
    <source>
        <dbReference type="SMART" id="SM00062"/>
    </source>
</evidence>
<comment type="similarity">
    <text evidence="2 6">Belongs to the bacterial solute-binding protein 3 family.</text>
</comment>
<dbReference type="PROSITE" id="PS51257">
    <property type="entry name" value="PROKAR_LIPOPROTEIN"/>
    <property type="match status" value="1"/>
</dbReference>
<dbReference type="GO" id="GO:0015276">
    <property type="term" value="F:ligand-gated monoatomic ion channel activity"/>
    <property type="evidence" value="ECO:0007669"/>
    <property type="project" value="InterPro"/>
</dbReference>
<feature type="chain" id="PRO_5038605251" evidence="8">
    <location>
        <begin position="22"/>
        <end position="276"/>
    </location>
</feature>
<dbReference type="Proteomes" id="UP000315215">
    <property type="component" value="Chromosome"/>
</dbReference>
<sequence length="276" mass="30441">MKKFLWILAMVSLVTFLSACGSDNEDTQSNHNAEGEKTEESASLHDKVMEEGVLTVGTEGTYAPFTFHNEAGELTGYDVEVIREVAKRMGVEVKFEETQWDSMFAGLNAERFDLIANQVGINEERLENYDFSVPYTYSAAVVVVPEDNTSITTFEDLKGKKSAQSLTSNFGAIAEENGAELVPVDGLAQSIELIKQGRVDVTVNDKLAVLDYMNQQKDAAIKIAAQEDNVSETALAFRKGNEELVEAINEQLEAMKEDGTLTKIAKEWFGEDVSVK</sequence>
<evidence type="ECO:0000259" key="10">
    <source>
        <dbReference type="SMART" id="SM00079"/>
    </source>
</evidence>
<dbReference type="InterPro" id="IPR001638">
    <property type="entry name" value="Solute-binding_3/MltF_N"/>
</dbReference>
<evidence type="ECO:0000256" key="6">
    <source>
        <dbReference type="RuleBase" id="RU003744"/>
    </source>
</evidence>
<dbReference type="CDD" id="cd13711">
    <property type="entry name" value="PBP2_Ngo0372_TcyA"/>
    <property type="match status" value="1"/>
</dbReference>
<dbReference type="InterPro" id="IPR001320">
    <property type="entry name" value="Iontro_rcpt_C"/>
</dbReference>
<dbReference type="Gene3D" id="3.40.190.10">
    <property type="entry name" value="Periplasmic binding protein-like II"/>
    <property type="match status" value="2"/>
</dbReference>
<organism evidence="11 12">
    <name type="scientific">Radiobacillus deserti</name>
    <dbReference type="NCBI Taxonomy" id="2594883"/>
    <lineage>
        <taxon>Bacteria</taxon>
        <taxon>Bacillati</taxon>
        <taxon>Bacillota</taxon>
        <taxon>Bacilli</taxon>
        <taxon>Bacillales</taxon>
        <taxon>Bacillaceae</taxon>
        <taxon>Radiobacillus</taxon>
    </lineage>
</organism>
<gene>
    <name evidence="11" type="ORF">FN924_01695</name>
</gene>
<dbReference type="SUPFAM" id="SSF53850">
    <property type="entry name" value="Periplasmic binding protein-like II"/>
    <property type="match status" value="1"/>
</dbReference>
<accession>A0A516KCF1</accession>
<protein>
    <submittedName>
        <fullName evidence="11">Amino acid ABC transporter substrate-binding protein</fullName>
    </submittedName>
</protein>
<keyword evidence="5" id="KW-0449">Lipoprotein</keyword>
<dbReference type="KEGG" id="aqt:FN924_01695"/>
<evidence type="ECO:0000256" key="3">
    <source>
        <dbReference type="ARBA" id="ARBA00022729"/>
    </source>
</evidence>
<reference evidence="11 12" key="1">
    <citation type="submission" date="2019-07" db="EMBL/GenBank/DDBJ databases">
        <authorList>
            <person name="Li J."/>
        </authorList>
    </citation>
    <scope>NUCLEOTIDE SEQUENCE [LARGE SCALE GENOMIC DNA]</scope>
    <source>
        <strain evidence="11 12">TKL69</strain>
    </source>
</reference>
<feature type="domain" description="Solute-binding protein family 3/N-terminal" evidence="9">
    <location>
        <begin position="53"/>
        <end position="272"/>
    </location>
</feature>
<evidence type="ECO:0000256" key="1">
    <source>
        <dbReference type="ARBA" id="ARBA00004196"/>
    </source>
</evidence>
<keyword evidence="12" id="KW-1185">Reference proteome</keyword>
<dbReference type="AlphaFoldDB" id="A0A516KCF1"/>
<keyword evidence="3 8" id="KW-0732">Signal</keyword>
<dbReference type="InterPro" id="IPR018313">
    <property type="entry name" value="SBP_3_CS"/>
</dbReference>
<comment type="subcellular location">
    <subcellularLocation>
        <location evidence="1">Cell envelope</location>
    </subcellularLocation>
</comment>
<evidence type="ECO:0000256" key="5">
    <source>
        <dbReference type="ARBA" id="ARBA00023288"/>
    </source>
</evidence>
<dbReference type="Pfam" id="PF00497">
    <property type="entry name" value="SBP_bac_3"/>
    <property type="match status" value="1"/>
</dbReference>
<feature type="region of interest" description="Disordered" evidence="7">
    <location>
        <begin position="24"/>
        <end position="44"/>
    </location>
</feature>
<name>A0A516KCF1_9BACI</name>
<evidence type="ECO:0000313" key="11">
    <source>
        <dbReference type="EMBL" id="QDP39037.1"/>
    </source>
</evidence>
<dbReference type="PANTHER" id="PTHR35936:SF34">
    <property type="entry name" value="ABC TRANSPORTER EXTRACELLULAR-BINDING PROTEIN YCKB-RELATED"/>
    <property type="match status" value="1"/>
</dbReference>
<dbReference type="EMBL" id="CP041666">
    <property type="protein sequence ID" value="QDP39037.1"/>
    <property type="molecule type" value="Genomic_DNA"/>
</dbReference>
<feature type="signal peptide" evidence="8">
    <location>
        <begin position="1"/>
        <end position="21"/>
    </location>
</feature>
<dbReference type="PROSITE" id="PS01039">
    <property type="entry name" value="SBP_BACTERIAL_3"/>
    <property type="match status" value="1"/>
</dbReference>
<keyword evidence="4" id="KW-0564">Palmitate</keyword>
<evidence type="ECO:0000256" key="8">
    <source>
        <dbReference type="SAM" id="SignalP"/>
    </source>
</evidence>
<evidence type="ECO:0000256" key="7">
    <source>
        <dbReference type="SAM" id="MobiDB-lite"/>
    </source>
</evidence>
<evidence type="ECO:0000256" key="4">
    <source>
        <dbReference type="ARBA" id="ARBA00023139"/>
    </source>
</evidence>
<evidence type="ECO:0000313" key="12">
    <source>
        <dbReference type="Proteomes" id="UP000315215"/>
    </source>
</evidence>
<feature type="domain" description="Ionotropic glutamate receptor C-terminal" evidence="10">
    <location>
        <begin position="53"/>
        <end position="271"/>
    </location>
</feature>
<dbReference type="GO" id="GO:0030313">
    <property type="term" value="C:cell envelope"/>
    <property type="evidence" value="ECO:0007669"/>
    <property type="project" value="UniProtKB-SubCell"/>
</dbReference>
<dbReference type="OrthoDB" id="8613538at2"/>